<organism evidence="6 7">
    <name type="scientific">Viridothelium virens</name>
    <name type="common">Speckled blister lichen</name>
    <name type="synonym">Trypethelium virens</name>
    <dbReference type="NCBI Taxonomy" id="1048519"/>
    <lineage>
        <taxon>Eukaryota</taxon>
        <taxon>Fungi</taxon>
        <taxon>Dikarya</taxon>
        <taxon>Ascomycota</taxon>
        <taxon>Pezizomycotina</taxon>
        <taxon>Dothideomycetes</taxon>
        <taxon>Dothideomycetes incertae sedis</taxon>
        <taxon>Trypetheliales</taxon>
        <taxon>Trypetheliaceae</taxon>
        <taxon>Viridothelium</taxon>
    </lineage>
</organism>
<feature type="compositionally biased region" description="Polar residues" evidence="4">
    <location>
        <begin position="675"/>
        <end position="699"/>
    </location>
</feature>
<dbReference type="InterPro" id="IPR000719">
    <property type="entry name" value="Prot_kinase_dom"/>
</dbReference>
<dbReference type="GO" id="GO:0004674">
    <property type="term" value="F:protein serine/threonine kinase activity"/>
    <property type="evidence" value="ECO:0007669"/>
    <property type="project" value="TreeGrafter"/>
</dbReference>
<dbReference type="PANTHER" id="PTHR24346">
    <property type="entry name" value="MAP/MICROTUBULE AFFINITY-REGULATING KINASE"/>
    <property type="match status" value="1"/>
</dbReference>
<dbReference type="FunFam" id="1.10.510.10:FF:000434">
    <property type="entry name" value="Serine/threonine protein kinase"/>
    <property type="match status" value="1"/>
</dbReference>
<evidence type="ECO:0000313" key="7">
    <source>
        <dbReference type="Proteomes" id="UP000800092"/>
    </source>
</evidence>
<evidence type="ECO:0000256" key="4">
    <source>
        <dbReference type="SAM" id="MobiDB-lite"/>
    </source>
</evidence>
<dbReference type="PROSITE" id="PS00107">
    <property type="entry name" value="PROTEIN_KINASE_ATP"/>
    <property type="match status" value="1"/>
</dbReference>
<evidence type="ECO:0000256" key="3">
    <source>
        <dbReference type="PROSITE-ProRule" id="PRU10141"/>
    </source>
</evidence>
<dbReference type="GO" id="GO:0005737">
    <property type="term" value="C:cytoplasm"/>
    <property type="evidence" value="ECO:0007669"/>
    <property type="project" value="TreeGrafter"/>
</dbReference>
<dbReference type="InterPro" id="IPR008271">
    <property type="entry name" value="Ser/Thr_kinase_AS"/>
</dbReference>
<dbReference type="SUPFAM" id="SSF56112">
    <property type="entry name" value="Protein kinase-like (PK-like)"/>
    <property type="match status" value="1"/>
</dbReference>
<proteinExistence type="predicted"/>
<dbReference type="GO" id="GO:0035556">
    <property type="term" value="P:intracellular signal transduction"/>
    <property type="evidence" value="ECO:0007669"/>
    <property type="project" value="TreeGrafter"/>
</dbReference>
<evidence type="ECO:0000256" key="2">
    <source>
        <dbReference type="ARBA" id="ARBA00022840"/>
    </source>
</evidence>
<dbReference type="SMART" id="SM00220">
    <property type="entry name" value="S_TKc"/>
    <property type="match status" value="1"/>
</dbReference>
<feature type="region of interest" description="Disordered" evidence="4">
    <location>
        <begin position="763"/>
        <end position="895"/>
    </location>
</feature>
<feature type="region of interest" description="Disordered" evidence="4">
    <location>
        <begin position="518"/>
        <end position="734"/>
    </location>
</feature>
<feature type="compositionally biased region" description="Gly residues" evidence="4">
    <location>
        <begin position="785"/>
        <end position="794"/>
    </location>
</feature>
<feature type="compositionally biased region" description="Gly residues" evidence="4">
    <location>
        <begin position="767"/>
        <end position="777"/>
    </location>
</feature>
<evidence type="ECO:0000259" key="5">
    <source>
        <dbReference type="PROSITE" id="PS50011"/>
    </source>
</evidence>
<feature type="compositionally biased region" description="Polar residues" evidence="4">
    <location>
        <begin position="581"/>
        <end position="591"/>
    </location>
</feature>
<dbReference type="OrthoDB" id="942095at2759"/>
<feature type="compositionally biased region" description="Polar residues" evidence="4">
    <location>
        <begin position="526"/>
        <end position="548"/>
    </location>
</feature>
<feature type="compositionally biased region" description="Acidic residues" evidence="4">
    <location>
        <begin position="846"/>
        <end position="859"/>
    </location>
</feature>
<keyword evidence="7" id="KW-1185">Reference proteome</keyword>
<keyword evidence="2 3" id="KW-0067">ATP-binding</keyword>
<evidence type="ECO:0000256" key="1">
    <source>
        <dbReference type="ARBA" id="ARBA00022741"/>
    </source>
</evidence>
<keyword evidence="6" id="KW-0808">Transferase</keyword>
<dbReference type="AlphaFoldDB" id="A0A6A6HNE3"/>
<feature type="domain" description="Protein kinase" evidence="5">
    <location>
        <begin position="41"/>
        <end position="289"/>
    </location>
</feature>
<feature type="binding site" evidence="3">
    <location>
        <position position="71"/>
    </location>
    <ligand>
        <name>ATP</name>
        <dbReference type="ChEBI" id="CHEBI:30616"/>
    </ligand>
</feature>
<dbReference type="Proteomes" id="UP000800092">
    <property type="component" value="Unassembled WGS sequence"/>
</dbReference>
<name>A0A6A6HNE3_VIRVR</name>
<reference evidence="6" key="1">
    <citation type="journal article" date="2020" name="Stud. Mycol.">
        <title>101 Dothideomycetes genomes: a test case for predicting lifestyles and emergence of pathogens.</title>
        <authorList>
            <person name="Haridas S."/>
            <person name="Albert R."/>
            <person name="Binder M."/>
            <person name="Bloem J."/>
            <person name="Labutti K."/>
            <person name="Salamov A."/>
            <person name="Andreopoulos B."/>
            <person name="Baker S."/>
            <person name="Barry K."/>
            <person name="Bills G."/>
            <person name="Bluhm B."/>
            <person name="Cannon C."/>
            <person name="Castanera R."/>
            <person name="Culley D."/>
            <person name="Daum C."/>
            <person name="Ezra D."/>
            <person name="Gonzalez J."/>
            <person name="Henrissat B."/>
            <person name="Kuo A."/>
            <person name="Liang C."/>
            <person name="Lipzen A."/>
            <person name="Lutzoni F."/>
            <person name="Magnuson J."/>
            <person name="Mondo S."/>
            <person name="Nolan M."/>
            <person name="Ohm R."/>
            <person name="Pangilinan J."/>
            <person name="Park H.-J."/>
            <person name="Ramirez L."/>
            <person name="Alfaro M."/>
            <person name="Sun H."/>
            <person name="Tritt A."/>
            <person name="Yoshinaga Y."/>
            <person name="Zwiers L.-H."/>
            <person name="Turgeon B."/>
            <person name="Goodwin S."/>
            <person name="Spatafora J."/>
            <person name="Crous P."/>
            <person name="Grigoriev I."/>
        </authorList>
    </citation>
    <scope>NUCLEOTIDE SEQUENCE</scope>
    <source>
        <strain evidence="6">Tuck. ex Michener</strain>
    </source>
</reference>
<dbReference type="InterPro" id="IPR017441">
    <property type="entry name" value="Protein_kinase_ATP_BS"/>
</dbReference>
<feature type="compositionally biased region" description="Low complexity" evidence="4">
    <location>
        <begin position="632"/>
        <end position="642"/>
    </location>
</feature>
<keyword evidence="1 3" id="KW-0547">Nucleotide-binding</keyword>
<feature type="compositionally biased region" description="Low complexity" evidence="4">
    <location>
        <begin position="651"/>
        <end position="674"/>
    </location>
</feature>
<dbReference type="Gene3D" id="1.10.510.10">
    <property type="entry name" value="Transferase(Phosphotransferase) domain 1"/>
    <property type="match status" value="1"/>
</dbReference>
<dbReference type="PANTHER" id="PTHR24346:SF110">
    <property type="entry name" value="NON-SPECIFIC SERINE_THREONINE PROTEIN KINASE"/>
    <property type="match status" value="1"/>
</dbReference>
<feature type="compositionally biased region" description="Polar residues" evidence="4">
    <location>
        <begin position="472"/>
        <end position="482"/>
    </location>
</feature>
<gene>
    <name evidence="6" type="ORF">EV356DRAFT_528364</name>
</gene>
<sequence>MQATNARSQAELHAQRAKLTNSYHELLNEFASKDLRTVGNYQLGKLIGKGSFGKVYLASHKLTNGSKVVLKSANKTDPNLAREIHHHRQFFHPHICRLYEVIVTESLVWLVLEYCPGDELYNHLIEHGRMEPTKVQKIFTQLIGAVSYVHNKSCVHRDLKLENILLDKHENVKLVDFGFTREYEGKSSYLQTWCGTVCYSAPEMLKGEKYAGEKVDVWSLGVILYALLVGELPYDEGDDEAATKAKILKEEPKYPEYFPQGAKELCNQLLSKRPLLRPSLADILKHPWLADHAPQQQEILKVQQPPPFTTELEKSTLQRMRSAGVDIDIVIENVLAQRCDSLAGWWTLLIEKEERKEKRRQRKRKEREAEAKSLRRISGASGRLMTPSLKEIDEEGQHTALIGDPPKTRGRNIRRTNSTSVPPELPHVPEGGSQSPDTAKPPPIEKTTPRSASSSRSRPPPPPPKDVHVRRSSNLQVVQTNPDLLAAAPQANGYGPKRRRKMQQPFFQQLASLKSWFRESTKRARSPNTKNLTNNAHPPNRQVPSSRASQDRLRRTSTGPVPHRRTSTPQRPDLHARSTFPAHQQQQRPRVSTTSSSNSIHNTNKRTSLSPSPLTPHSSFRRSSAGLRGRKSTSSSVSSIRSIHQHRHSASKTSSTSSASASIASPSVSTTSKSGATRSPHNSSVKVLPSTPTISSFPSNIRVVRGAGGGGGAAPPPHLASLAHAPGQAQGHAESAAAFGGLGMAPPASPGLVFARRKRTPFKGPIMLGGHGSGGGASPARRGEGMGVGQGGSRSGSVQGRRSGEVIAEEDEEENEEEVGSEMMLDEEGEEEVEEVEAFSPVEAGDFVEIEEEEEEEDGIGVRMNGRAKGEDQEEADGGEESLQAAVDKAAQKAL</sequence>
<dbReference type="EMBL" id="ML991773">
    <property type="protein sequence ID" value="KAF2239063.1"/>
    <property type="molecule type" value="Genomic_DNA"/>
</dbReference>
<dbReference type="PROSITE" id="PS50011">
    <property type="entry name" value="PROTEIN_KINASE_DOM"/>
    <property type="match status" value="1"/>
</dbReference>
<dbReference type="GO" id="GO:0005524">
    <property type="term" value="F:ATP binding"/>
    <property type="evidence" value="ECO:0007669"/>
    <property type="project" value="UniProtKB-UniRule"/>
</dbReference>
<dbReference type="InterPro" id="IPR011009">
    <property type="entry name" value="Kinase-like_dom_sf"/>
</dbReference>
<keyword evidence="6" id="KW-0418">Kinase</keyword>
<protein>
    <submittedName>
        <fullName evidence="6">Pkinase-domain-containing protein</fullName>
    </submittedName>
</protein>
<feature type="region of interest" description="Disordered" evidence="4">
    <location>
        <begin position="356"/>
        <end position="499"/>
    </location>
</feature>
<dbReference type="CDD" id="cd14003">
    <property type="entry name" value="STKc_AMPK-like"/>
    <property type="match status" value="1"/>
</dbReference>
<dbReference type="PROSITE" id="PS00108">
    <property type="entry name" value="PROTEIN_KINASE_ST"/>
    <property type="match status" value="1"/>
</dbReference>
<feature type="compositionally biased region" description="Acidic residues" evidence="4">
    <location>
        <begin position="807"/>
        <end position="837"/>
    </location>
</feature>
<dbReference type="Pfam" id="PF00069">
    <property type="entry name" value="Pkinase"/>
    <property type="match status" value="1"/>
</dbReference>
<feature type="compositionally biased region" description="Low complexity" evidence="4">
    <location>
        <begin position="592"/>
        <end position="618"/>
    </location>
</feature>
<accession>A0A6A6HNE3</accession>
<evidence type="ECO:0000313" key="6">
    <source>
        <dbReference type="EMBL" id="KAF2239063.1"/>
    </source>
</evidence>